<feature type="region of interest" description="Disordered" evidence="1">
    <location>
        <begin position="144"/>
        <end position="213"/>
    </location>
</feature>
<evidence type="ECO:0000313" key="2">
    <source>
        <dbReference type="EMBL" id="KIW12403.1"/>
    </source>
</evidence>
<accession>A0A0D2B0C0</accession>
<dbReference type="GeneID" id="27336763"/>
<evidence type="ECO:0000313" key="3">
    <source>
        <dbReference type="Proteomes" id="UP000053328"/>
    </source>
</evidence>
<dbReference type="HOGENOM" id="CLU_476510_0_0_1"/>
<dbReference type="OrthoDB" id="3800389at2759"/>
<dbReference type="VEuPathDB" id="FungiDB:PV08_09680"/>
<protein>
    <recommendedName>
        <fullName evidence="4">Fungal N-terminal domain-containing protein</fullName>
    </recommendedName>
</protein>
<dbReference type="STRING" id="91928.A0A0D2B0C0"/>
<evidence type="ECO:0008006" key="4">
    <source>
        <dbReference type="Google" id="ProtNLM"/>
    </source>
</evidence>
<gene>
    <name evidence="2" type="ORF">PV08_09680</name>
</gene>
<feature type="compositionally biased region" description="Low complexity" evidence="1">
    <location>
        <begin position="424"/>
        <end position="446"/>
    </location>
</feature>
<feature type="compositionally biased region" description="Polar residues" evidence="1">
    <location>
        <begin position="475"/>
        <end position="491"/>
    </location>
</feature>
<feature type="compositionally biased region" description="Basic and acidic residues" evidence="1">
    <location>
        <begin position="464"/>
        <end position="474"/>
    </location>
</feature>
<feature type="region of interest" description="Disordered" evidence="1">
    <location>
        <begin position="272"/>
        <end position="295"/>
    </location>
</feature>
<keyword evidence="3" id="KW-1185">Reference proteome</keyword>
<feature type="compositionally biased region" description="Polar residues" evidence="1">
    <location>
        <begin position="324"/>
        <end position="336"/>
    </location>
</feature>
<feature type="region of interest" description="Disordered" evidence="1">
    <location>
        <begin position="316"/>
        <end position="337"/>
    </location>
</feature>
<proteinExistence type="predicted"/>
<dbReference type="EMBL" id="KN847498">
    <property type="protein sequence ID" value="KIW12403.1"/>
    <property type="molecule type" value="Genomic_DNA"/>
</dbReference>
<dbReference type="Proteomes" id="UP000053328">
    <property type="component" value="Unassembled WGS sequence"/>
</dbReference>
<organism evidence="2 3">
    <name type="scientific">Exophiala spinifera</name>
    <dbReference type="NCBI Taxonomy" id="91928"/>
    <lineage>
        <taxon>Eukaryota</taxon>
        <taxon>Fungi</taxon>
        <taxon>Dikarya</taxon>
        <taxon>Ascomycota</taxon>
        <taxon>Pezizomycotina</taxon>
        <taxon>Eurotiomycetes</taxon>
        <taxon>Chaetothyriomycetidae</taxon>
        <taxon>Chaetothyriales</taxon>
        <taxon>Herpotrichiellaceae</taxon>
        <taxon>Exophiala</taxon>
    </lineage>
</organism>
<dbReference type="RefSeq" id="XP_016232619.1">
    <property type="nucleotide sequence ID" value="XM_016383996.1"/>
</dbReference>
<dbReference type="AlphaFoldDB" id="A0A0D2B0C0"/>
<evidence type="ECO:0000256" key="1">
    <source>
        <dbReference type="SAM" id="MobiDB-lite"/>
    </source>
</evidence>
<feature type="region of interest" description="Disordered" evidence="1">
    <location>
        <begin position="416"/>
        <end position="558"/>
    </location>
</feature>
<reference evidence="2 3" key="1">
    <citation type="submission" date="2015-01" db="EMBL/GenBank/DDBJ databases">
        <title>The Genome Sequence of Exophiala spinifera CBS89968.</title>
        <authorList>
            <consortium name="The Broad Institute Genomics Platform"/>
            <person name="Cuomo C."/>
            <person name="de Hoog S."/>
            <person name="Gorbushina A."/>
            <person name="Stielow B."/>
            <person name="Teixiera M."/>
            <person name="Abouelleil A."/>
            <person name="Chapman S.B."/>
            <person name="Priest M."/>
            <person name="Young S.K."/>
            <person name="Wortman J."/>
            <person name="Nusbaum C."/>
            <person name="Birren B."/>
        </authorList>
    </citation>
    <scope>NUCLEOTIDE SEQUENCE [LARGE SCALE GENOMIC DNA]</scope>
    <source>
        <strain evidence="2 3">CBS 89968</strain>
    </source>
</reference>
<sequence>MDGGTVSAAAVSSATNAVLRVSQIIYELIAVGEQARDLLAATKHVAKSLDTTRHLRRCKSMHLEATEKEWIDSIMVDASKTLNNVATLVESVRVDMQTKHGKIGLVNRGLFVFRDSPKIPTQLTQLSIASQSLNTALTILSQREGQPSPSMLHHPKLDHRRSTASLISSPKQPPNYEESEFLNRRRRSSNTSSLLSPVQSPNEEPLSTPGGASVILEDEDTVLRSNQTAERQAQFRPHPAPPQIDNEKIVISTEHQGNPLNRGFNATPYYSSWENDSSHPDTTRHSNTVWSGHQGHSQADGYVYKAYNPWLEQLGSRSRRPSHNADQNSETFNSHSRAWPQACDEPFFLPQHDRTSSYEKINSGARSSLLDLSPGNNIPHLPGQSGLNISFPLTPPGNNPGGPVLQKVCSRTSVSMSSPLSQVPESEPCSATSAASSSCSPTAQPQLLTPYPLPGQGIRMPTQYDERHSHHESHSPYSIHNSPGTASTTVINKDFMPLSTYESESGSRRSARSSLDYFSQGTSGETGGLDMTKGLARDGSISQPSQEQRSSVHFTRTRSRKYAWLQHHAGED</sequence>
<feature type="compositionally biased region" description="Polar residues" evidence="1">
    <location>
        <begin position="285"/>
        <end position="295"/>
    </location>
</feature>
<feature type="compositionally biased region" description="Polar residues" evidence="1">
    <location>
        <begin position="540"/>
        <end position="554"/>
    </location>
</feature>
<name>A0A0D2B0C0_9EURO</name>